<accession>A0A9X3AGQ4</accession>
<keyword evidence="4" id="KW-1185">Reference proteome</keyword>
<dbReference type="AlphaFoldDB" id="A0A9X3AGQ4"/>
<dbReference type="PROSITE" id="PS51257">
    <property type="entry name" value="PROKAR_LIPOPROTEIN"/>
    <property type="match status" value="1"/>
</dbReference>
<feature type="signal peptide" evidence="1">
    <location>
        <begin position="1"/>
        <end position="22"/>
    </location>
</feature>
<dbReference type="RefSeq" id="WP_259625420.1">
    <property type="nucleotide sequence ID" value="NZ_JANYMP010000011.1"/>
</dbReference>
<dbReference type="InterPro" id="IPR011042">
    <property type="entry name" value="6-blade_b-propeller_TolB-like"/>
</dbReference>
<dbReference type="Gene3D" id="2.120.10.30">
    <property type="entry name" value="TolB, C-terminal domain"/>
    <property type="match status" value="1"/>
</dbReference>
<evidence type="ECO:0000256" key="1">
    <source>
        <dbReference type="SAM" id="SignalP"/>
    </source>
</evidence>
<dbReference type="PANTHER" id="PTHR19328:SF13">
    <property type="entry name" value="HIPL1 PROTEIN"/>
    <property type="match status" value="1"/>
</dbReference>
<proteinExistence type="predicted"/>
<gene>
    <name evidence="3" type="ORF">NZH93_23950</name>
</gene>
<name>A0A9X3AGQ4_9PSEU</name>
<dbReference type="InterPro" id="IPR012938">
    <property type="entry name" value="Glc/Sorbosone_DH"/>
</dbReference>
<dbReference type="SUPFAM" id="SSF50952">
    <property type="entry name" value="Soluble quinoprotein glucose dehydrogenase"/>
    <property type="match status" value="1"/>
</dbReference>
<protein>
    <submittedName>
        <fullName evidence="3">PQQ-dependent sugar dehydrogenase</fullName>
    </submittedName>
</protein>
<dbReference type="Proteomes" id="UP001141259">
    <property type="component" value="Unassembled WGS sequence"/>
</dbReference>
<feature type="domain" description="Glucose/Sorbosone dehydrogenase" evidence="2">
    <location>
        <begin position="43"/>
        <end position="365"/>
    </location>
</feature>
<dbReference type="Pfam" id="PF07995">
    <property type="entry name" value="GSDH"/>
    <property type="match status" value="1"/>
</dbReference>
<keyword evidence="1" id="KW-0732">Signal</keyword>
<dbReference type="PANTHER" id="PTHR19328">
    <property type="entry name" value="HEDGEHOG-INTERACTING PROTEIN"/>
    <property type="match status" value="1"/>
</dbReference>
<sequence>MSRLVGVLVLALAAGCTTTASGGSAPPTSAPSGLKVDEVIGGLSHAWDTGFLPDGQVLVTQRPGKLTLVKDGRATDLKADLDDVQPRGEGGLMGLVVHPDFATSRLFTTCQTSRDDVRLVTWQLSADSTSAIRVKDPLLGGLPVAASGRHSGCRPALAKDGALLVGTGDTAQGTAAQDLDNLGGKVLRIDLNTGAALPDNPTPGSRVLTYGHRNVQGVAVHPKTGQVFTAEHGPDVDDELNLIEPGANYGWDPGQGGTKPGYDESVPMTDLTRFPDAVEAIWKSGDPTEAICGAAFLTGGQWGDLEGVLAVTALKGEKLMLFTLTPEGGVHSVAIPPELDGTHGRLRGARVGPDGALYVTTSNGSDDKLLKVTRG</sequence>
<organism evidence="3 4">
    <name type="scientific">Umezawaea endophytica</name>
    <dbReference type="NCBI Taxonomy" id="1654476"/>
    <lineage>
        <taxon>Bacteria</taxon>
        <taxon>Bacillati</taxon>
        <taxon>Actinomycetota</taxon>
        <taxon>Actinomycetes</taxon>
        <taxon>Pseudonocardiales</taxon>
        <taxon>Pseudonocardiaceae</taxon>
        <taxon>Umezawaea</taxon>
    </lineage>
</organism>
<evidence type="ECO:0000313" key="4">
    <source>
        <dbReference type="Proteomes" id="UP001141259"/>
    </source>
</evidence>
<dbReference type="InterPro" id="IPR011041">
    <property type="entry name" value="Quinoprot_gluc/sorb_DH_b-prop"/>
</dbReference>
<comment type="caution">
    <text evidence="3">The sequence shown here is derived from an EMBL/GenBank/DDBJ whole genome shotgun (WGS) entry which is preliminary data.</text>
</comment>
<evidence type="ECO:0000313" key="3">
    <source>
        <dbReference type="EMBL" id="MCS7479926.1"/>
    </source>
</evidence>
<reference evidence="3" key="1">
    <citation type="submission" date="2022-08" db="EMBL/GenBank/DDBJ databases">
        <authorList>
            <person name="Tistechok S."/>
            <person name="Samborskyy M."/>
            <person name="Roman I."/>
        </authorList>
    </citation>
    <scope>NUCLEOTIDE SEQUENCE</scope>
    <source>
        <strain evidence="3">DSM 103496</strain>
    </source>
</reference>
<dbReference type="EMBL" id="JANYMP010000011">
    <property type="protein sequence ID" value="MCS7479926.1"/>
    <property type="molecule type" value="Genomic_DNA"/>
</dbReference>
<evidence type="ECO:0000259" key="2">
    <source>
        <dbReference type="Pfam" id="PF07995"/>
    </source>
</evidence>
<feature type="chain" id="PRO_5040787779" evidence="1">
    <location>
        <begin position="23"/>
        <end position="375"/>
    </location>
</feature>